<evidence type="ECO:0000313" key="2">
    <source>
        <dbReference type="EMBL" id="UVF60424.1"/>
    </source>
</evidence>
<sequence>MTETDRKPDTKPIGFLFTLEKILEKVEDIEDKLDDRLRKIEVQVAAMWVTHGIMVAIIIFLATKG</sequence>
<reference evidence="2" key="1">
    <citation type="submission" date="2022-06" db="EMBL/GenBank/DDBJ databases">
        <authorList>
            <person name="Butura J."/>
            <person name="LaBianca K."/>
            <person name="McKnight A."/>
            <person name="Pan K."/>
            <person name="Whelan S."/>
            <person name="Laramee A."/>
            <person name="Rocheleau J.M."/>
            <person name="Chien P."/>
            <person name="Garlena R.A."/>
            <person name="Russell D.A."/>
            <person name="Jacobs-Sera D."/>
            <person name="Hatfull G.F."/>
        </authorList>
    </citation>
    <scope>NUCLEOTIDE SEQUENCE</scope>
</reference>
<gene>
    <name evidence="2" type="primary">16</name>
    <name evidence="2" type="ORF">SEA_PINEAPPLEPIZZA_16</name>
</gene>
<proteinExistence type="predicted"/>
<keyword evidence="1" id="KW-0472">Membrane</keyword>
<dbReference type="EMBL" id="ON724010">
    <property type="protein sequence ID" value="UVF60424.1"/>
    <property type="molecule type" value="Genomic_DNA"/>
</dbReference>
<dbReference type="GeneID" id="80019631"/>
<organism evidence="2 3">
    <name type="scientific">Microbacterium phage PineapplePizza</name>
    <dbReference type="NCBI Taxonomy" id="2927268"/>
    <lineage>
        <taxon>Viruses</taxon>
        <taxon>Duplodnaviria</taxon>
        <taxon>Heunggongvirae</taxon>
        <taxon>Uroviricota</taxon>
        <taxon>Caudoviricetes</taxon>
        <taxon>Amherstvirus</taxon>
        <taxon>Amherstvirus pineapplepizza</taxon>
    </lineage>
</organism>
<keyword evidence="1" id="KW-1133">Transmembrane helix</keyword>
<keyword evidence="1" id="KW-0812">Transmembrane</keyword>
<dbReference type="Proteomes" id="UP001059969">
    <property type="component" value="Segment"/>
</dbReference>
<evidence type="ECO:0000256" key="1">
    <source>
        <dbReference type="SAM" id="Phobius"/>
    </source>
</evidence>
<evidence type="ECO:0000313" key="3">
    <source>
        <dbReference type="Proteomes" id="UP001059969"/>
    </source>
</evidence>
<name>A0A976U8F0_9CAUD</name>
<accession>A0A976U8F0</accession>
<protein>
    <submittedName>
        <fullName evidence="2">Uncharacterized protein</fullName>
    </submittedName>
</protein>
<dbReference type="RefSeq" id="YP_010755024.1">
    <property type="nucleotide sequence ID" value="NC_073467.1"/>
</dbReference>
<dbReference type="KEGG" id="vg:80019631"/>
<keyword evidence="3" id="KW-1185">Reference proteome</keyword>
<feature type="transmembrane region" description="Helical" evidence="1">
    <location>
        <begin position="42"/>
        <end position="62"/>
    </location>
</feature>